<feature type="domain" description="GGDEF" evidence="4">
    <location>
        <begin position="528"/>
        <end position="666"/>
    </location>
</feature>
<dbReference type="FunFam" id="3.30.70.270:FF:000001">
    <property type="entry name" value="Diguanylate cyclase domain protein"/>
    <property type="match status" value="1"/>
</dbReference>
<dbReference type="SUPFAM" id="SSF55073">
    <property type="entry name" value="Nucleotide cyclase"/>
    <property type="match status" value="1"/>
</dbReference>
<dbReference type="Gene3D" id="3.30.70.270">
    <property type="match status" value="1"/>
</dbReference>
<keyword evidence="3" id="KW-0812">Transmembrane</keyword>
<dbReference type="EMBL" id="JAGSPM010000008">
    <property type="protein sequence ID" value="MBR7747607.1"/>
    <property type="molecule type" value="Genomic_DNA"/>
</dbReference>
<reference evidence="5 6" key="1">
    <citation type="submission" date="2021-04" db="EMBL/GenBank/DDBJ databases">
        <title>novel species isolated from subtropical streams in China.</title>
        <authorList>
            <person name="Lu H."/>
        </authorList>
    </citation>
    <scope>NUCLEOTIDE SEQUENCE [LARGE SCALE GENOMIC DNA]</scope>
    <source>
        <strain evidence="5 6">BYS107W</strain>
    </source>
</reference>
<evidence type="ECO:0000313" key="6">
    <source>
        <dbReference type="Proteomes" id="UP000680158"/>
    </source>
</evidence>
<dbReference type="GO" id="GO:0043709">
    <property type="term" value="P:cell adhesion involved in single-species biofilm formation"/>
    <property type="evidence" value="ECO:0007669"/>
    <property type="project" value="TreeGrafter"/>
</dbReference>
<evidence type="ECO:0000256" key="1">
    <source>
        <dbReference type="ARBA" id="ARBA00012528"/>
    </source>
</evidence>
<comment type="caution">
    <text evidence="5">The sequence shown here is derived from an EMBL/GenBank/DDBJ whole genome shotgun (WGS) entry which is preliminary data.</text>
</comment>
<dbReference type="InterPro" id="IPR011990">
    <property type="entry name" value="TPR-like_helical_dom_sf"/>
</dbReference>
<evidence type="ECO:0000313" key="5">
    <source>
        <dbReference type="EMBL" id="MBR7747607.1"/>
    </source>
</evidence>
<proteinExistence type="predicted"/>
<dbReference type="SUPFAM" id="SSF48452">
    <property type="entry name" value="TPR-like"/>
    <property type="match status" value="2"/>
</dbReference>
<feature type="transmembrane region" description="Helical" evidence="3">
    <location>
        <begin position="451"/>
        <end position="471"/>
    </location>
</feature>
<feature type="transmembrane region" description="Helical" evidence="3">
    <location>
        <begin position="25"/>
        <end position="43"/>
    </location>
</feature>
<protein>
    <recommendedName>
        <fullName evidence="1">diguanylate cyclase</fullName>
        <ecNumber evidence="1">2.7.7.65</ecNumber>
    </recommendedName>
</protein>
<dbReference type="Gene3D" id="1.25.40.10">
    <property type="entry name" value="Tetratricopeptide repeat domain"/>
    <property type="match status" value="2"/>
</dbReference>
<dbReference type="SMART" id="SM00267">
    <property type="entry name" value="GGDEF"/>
    <property type="match status" value="1"/>
</dbReference>
<evidence type="ECO:0000259" key="4">
    <source>
        <dbReference type="PROSITE" id="PS50887"/>
    </source>
</evidence>
<dbReference type="GO" id="GO:0052621">
    <property type="term" value="F:diguanylate cyclase activity"/>
    <property type="evidence" value="ECO:0007669"/>
    <property type="project" value="UniProtKB-EC"/>
</dbReference>
<dbReference type="SMART" id="SM00028">
    <property type="entry name" value="TPR"/>
    <property type="match status" value="5"/>
</dbReference>
<dbReference type="InterPro" id="IPR000160">
    <property type="entry name" value="GGDEF_dom"/>
</dbReference>
<keyword evidence="3" id="KW-1133">Transmembrane helix</keyword>
<sequence length="717" mass="80722">MRHFFHKSAFNGIRKLRVFHGVKHYLLWQISVLVLLMCIAFPGKADDKAIMQELDTIQTLSDRNNEEGLRQLLEFKKNLPADTSPAVRLEILSVLSSLYFDAGNTKLGRQTLTELENLAKQVQLKDALLTLEIYDAYNIFEKSGFATAVAHLEKMADKVANSNNTNAQFRYRATLAAFYSSNFRFDQALKQYLDMLKLSDQLPRRQMQAKMATWGLISGLYLQMKDPEKALTATTEALAVSSSSIAPKAFVEISISRGVALSSLKRNDEALKEYESALKVAKEEKLPYMVALALFNIADQYLIKKDYKRAEAYAREAMAKSEAMEDSWGVAGAKVNLGLALGYQGKVKQGGDLVKESIAHFDKNHAKSDVETIIGELSHMYEAAGWYKEALEQVRQQQKLSDEIFQSDRAKAVAALQEEFDSEQRKRQIEILAKDNALKDADIKNHRLKQMVALLASLVGIFGGCFIYMLYRRSKKLNAQLQEVNTQLEFHAVRDALTGLHNRRSFINLMVNRTGRVENERREGAYRNPDCMVLMDIDHFKNINDTWGHAIGDVVLKEVATRLKNVVRDEDMVMRWGGEEFLIYSPKSNPEQITSLVERVLKTIGDKPFTHGAVTIPVTVTAGFISVPFSDVPEEFCDWERALQIADMALYLGKTHGRNRAYGLARLLVPHEDALPTLTHDLAAAIRDNMVEIIEVIGPPQDLAPITVSGYHAANHA</sequence>
<dbReference type="EC" id="2.7.7.65" evidence="1"/>
<dbReference type="GO" id="GO:0005886">
    <property type="term" value="C:plasma membrane"/>
    <property type="evidence" value="ECO:0007669"/>
    <property type="project" value="TreeGrafter"/>
</dbReference>
<accession>A0A941I3M5</accession>
<evidence type="ECO:0000256" key="2">
    <source>
        <dbReference type="ARBA" id="ARBA00034247"/>
    </source>
</evidence>
<dbReference type="PANTHER" id="PTHR45138:SF9">
    <property type="entry name" value="DIGUANYLATE CYCLASE DGCM-RELATED"/>
    <property type="match status" value="1"/>
</dbReference>
<comment type="catalytic activity">
    <reaction evidence="2">
        <text>2 GTP = 3',3'-c-di-GMP + 2 diphosphate</text>
        <dbReference type="Rhea" id="RHEA:24898"/>
        <dbReference type="ChEBI" id="CHEBI:33019"/>
        <dbReference type="ChEBI" id="CHEBI:37565"/>
        <dbReference type="ChEBI" id="CHEBI:58805"/>
        <dbReference type="EC" id="2.7.7.65"/>
    </reaction>
</comment>
<dbReference type="PROSITE" id="PS50887">
    <property type="entry name" value="GGDEF"/>
    <property type="match status" value="1"/>
</dbReference>
<gene>
    <name evidence="5" type="ORF">KDM92_13540</name>
</gene>
<dbReference type="Proteomes" id="UP000680158">
    <property type="component" value="Unassembled WGS sequence"/>
</dbReference>
<dbReference type="InterPro" id="IPR043128">
    <property type="entry name" value="Rev_trsase/Diguanyl_cyclase"/>
</dbReference>
<dbReference type="PANTHER" id="PTHR45138">
    <property type="entry name" value="REGULATORY COMPONENTS OF SENSORY TRANSDUCTION SYSTEM"/>
    <property type="match status" value="1"/>
</dbReference>
<dbReference type="Pfam" id="PF00990">
    <property type="entry name" value="GGDEF"/>
    <property type="match status" value="1"/>
</dbReference>
<keyword evidence="5" id="KW-0808">Transferase</keyword>
<keyword evidence="3" id="KW-0472">Membrane</keyword>
<evidence type="ECO:0000256" key="3">
    <source>
        <dbReference type="SAM" id="Phobius"/>
    </source>
</evidence>
<dbReference type="InterPro" id="IPR019734">
    <property type="entry name" value="TPR_rpt"/>
</dbReference>
<dbReference type="CDD" id="cd01949">
    <property type="entry name" value="GGDEF"/>
    <property type="match status" value="1"/>
</dbReference>
<keyword evidence="5" id="KW-0548">Nucleotidyltransferase</keyword>
<dbReference type="InterPro" id="IPR029787">
    <property type="entry name" value="Nucleotide_cyclase"/>
</dbReference>
<dbReference type="AlphaFoldDB" id="A0A941I3M5"/>
<name>A0A941I3M5_9BURK</name>
<keyword evidence="6" id="KW-1185">Reference proteome</keyword>
<dbReference type="NCBIfam" id="TIGR00254">
    <property type="entry name" value="GGDEF"/>
    <property type="match status" value="1"/>
</dbReference>
<dbReference type="RefSeq" id="WP_212684996.1">
    <property type="nucleotide sequence ID" value="NZ_JAGSPM010000008.1"/>
</dbReference>
<dbReference type="InterPro" id="IPR050469">
    <property type="entry name" value="Diguanylate_Cyclase"/>
</dbReference>
<dbReference type="GO" id="GO:1902201">
    <property type="term" value="P:negative regulation of bacterial-type flagellum-dependent cell motility"/>
    <property type="evidence" value="ECO:0007669"/>
    <property type="project" value="TreeGrafter"/>
</dbReference>
<organism evidence="5 6">
    <name type="scientific">Undibacterium baiyunense</name>
    <dbReference type="NCBI Taxonomy" id="2828731"/>
    <lineage>
        <taxon>Bacteria</taxon>
        <taxon>Pseudomonadati</taxon>
        <taxon>Pseudomonadota</taxon>
        <taxon>Betaproteobacteria</taxon>
        <taxon>Burkholderiales</taxon>
        <taxon>Oxalobacteraceae</taxon>
        <taxon>Undibacterium</taxon>
    </lineage>
</organism>